<dbReference type="GO" id="GO:0019878">
    <property type="term" value="P:lysine biosynthetic process via aminoadipic acid"/>
    <property type="evidence" value="ECO:0007669"/>
    <property type="project" value="TreeGrafter"/>
</dbReference>
<dbReference type="KEGG" id="kle:AO703_20145"/>
<name>A0A806XBR4_9ENTR</name>
<dbReference type="SUPFAM" id="SSF56214">
    <property type="entry name" value="4'-phosphopantetheinyl transferase"/>
    <property type="match status" value="2"/>
</dbReference>
<dbReference type="Pfam" id="PF01648">
    <property type="entry name" value="ACPS"/>
    <property type="match status" value="1"/>
</dbReference>
<accession>A0A806XBR4</accession>
<dbReference type="RefSeq" id="WP_013364311.1">
    <property type="nucleotide sequence ID" value="NZ_CP012871.1"/>
</dbReference>
<organism evidence="4 5">
    <name type="scientific">[Enterobacter] lignolyticus</name>
    <dbReference type="NCBI Taxonomy" id="1334193"/>
    <lineage>
        <taxon>Bacteria</taxon>
        <taxon>Pseudomonadati</taxon>
        <taxon>Pseudomonadota</taxon>
        <taxon>Gammaproteobacteria</taxon>
        <taxon>Enterobacterales</taxon>
        <taxon>Enterobacteriaceae</taxon>
        <taxon>Pluralibacter</taxon>
    </lineage>
</organism>
<sequence length="196" mass="21817">MYRLFLGKISTLCVADLPPALSGLAPEGVRRNAWLAGRALLCHAVSPLPEIFYSDQGKPDFAEEMPLWFNLSHSGDDIALLLSDEGPVGCDIEAIRPRPHWQQLANVVFTANEHDEIEREQQEQRLAVFWRIWTRKEAIVKQRGGSAWQIVSIDSTAPLHLHVSDYQTAELSLAVCTPTPFSVSHSLIEVVHGLTA</sequence>
<evidence type="ECO:0000256" key="2">
    <source>
        <dbReference type="ARBA" id="ARBA00022679"/>
    </source>
</evidence>
<evidence type="ECO:0000313" key="5">
    <source>
        <dbReference type="Proteomes" id="UP000069162"/>
    </source>
</evidence>
<gene>
    <name evidence="4" type="ORF">AO703_20145</name>
</gene>
<dbReference type="GO" id="GO:0000287">
    <property type="term" value="F:magnesium ion binding"/>
    <property type="evidence" value="ECO:0007669"/>
    <property type="project" value="InterPro"/>
</dbReference>
<dbReference type="PANTHER" id="PTHR12215">
    <property type="entry name" value="PHOSPHOPANTETHEINE TRANSFERASE"/>
    <property type="match status" value="1"/>
</dbReference>
<dbReference type="InterPro" id="IPR050559">
    <property type="entry name" value="P-Pant_transferase_sf"/>
</dbReference>
<dbReference type="Proteomes" id="UP000069162">
    <property type="component" value="Chromosome"/>
</dbReference>
<dbReference type="AlphaFoldDB" id="A0A806XBR4"/>
<feature type="domain" description="4'-phosphopantetheinyl transferase" evidence="3">
    <location>
        <begin position="87"/>
        <end position="155"/>
    </location>
</feature>
<dbReference type="NCBIfam" id="NF007676">
    <property type="entry name" value="PRK10351.1"/>
    <property type="match status" value="1"/>
</dbReference>
<protein>
    <submittedName>
        <fullName evidence="4">ACP synthase</fullName>
    </submittedName>
</protein>
<keyword evidence="2" id="KW-0808">Transferase</keyword>
<evidence type="ECO:0000259" key="3">
    <source>
        <dbReference type="Pfam" id="PF01648"/>
    </source>
</evidence>
<evidence type="ECO:0000313" key="4">
    <source>
        <dbReference type="EMBL" id="ALR78502.1"/>
    </source>
</evidence>
<dbReference type="Gene3D" id="3.90.470.20">
    <property type="entry name" value="4'-phosphopantetheinyl transferase domain"/>
    <property type="match status" value="2"/>
</dbReference>
<proteinExistence type="inferred from homology"/>
<dbReference type="PANTHER" id="PTHR12215:SF10">
    <property type="entry name" value="L-AMINOADIPATE-SEMIALDEHYDE DEHYDROGENASE-PHOSPHOPANTETHEINYL TRANSFERASE"/>
    <property type="match status" value="1"/>
</dbReference>
<dbReference type="OrthoDB" id="9808281at2"/>
<dbReference type="EMBL" id="CP012871">
    <property type="protein sequence ID" value="ALR78502.1"/>
    <property type="molecule type" value="Genomic_DNA"/>
</dbReference>
<dbReference type="InterPro" id="IPR037143">
    <property type="entry name" value="4-PPantetheinyl_Trfase_dom_sf"/>
</dbReference>
<dbReference type="OMA" id="WQIVSID"/>
<dbReference type="InterPro" id="IPR008278">
    <property type="entry name" value="4-PPantetheinyl_Trfase_dom"/>
</dbReference>
<dbReference type="GO" id="GO:0008897">
    <property type="term" value="F:holo-[acyl-carrier-protein] synthase activity"/>
    <property type="evidence" value="ECO:0007669"/>
    <property type="project" value="InterPro"/>
</dbReference>
<comment type="similarity">
    <text evidence="1">Belongs to the P-Pant transferase superfamily. Gsp/Sfp/HetI/AcpT family.</text>
</comment>
<reference evidence="5" key="1">
    <citation type="submission" date="2015-10" db="EMBL/GenBank/DDBJ databases">
        <title>Complete Genome Sequencing of Klebsiella sp. strain G5.</title>
        <authorList>
            <person name="Chan K.-G."/>
            <person name="Chen J.-W."/>
        </authorList>
    </citation>
    <scope>NUCLEOTIDE SEQUENCE [LARGE SCALE GENOMIC DNA]</scope>
    <source>
        <strain evidence="5">G5</strain>
    </source>
</reference>
<dbReference type="GO" id="GO:0005829">
    <property type="term" value="C:cytosol"/>
    <property type="evidence" value="ECO:0007669"/>
    <property type="project" value="TreeGrafter"/>
</dbReference>
<evidence type="ECO:0000256" key="1">
    <source>
        <dbReference type="ARBA" id="ARBA00010990"/>
    </source>
</evidence>